<dbReference type="GO" id="GO:0005543">
    <property type="term" value="F:phospholipid binding"/>
    <property type="evidence" value="ECO:0007669"/>
    <property type="project" value="InterPro"/>
</dbReference>
<organism evidence="3 4">
    <name type="scientific">Leptomonas pyrrhocoris</name>
    <name type="common">Firebug parasite</name>
    <dbReference type="NCBI Taxonomy" id="157538"/>
    <lineage>
        <taxon>Eukaryota</taxon>
        <taxon>Discoba</taxon>
        <taxon>Euglenozoa</taxon>
        <taxon>Kinetoplastea</taxon>
        <taxon>Metakinetoplastina</taxon>
        <taxon>Trypanosomatida</taxon>
        <taxon>Trypanosomatidae</taxon>
        <taxon>Leishmaniinae</taxon>
        <taxon>Leptomonas</taxon>
    </lineage>
</organism>
<feature type="domain" description="Pleckstrin homology" evidence="2">
    <location>
        <begin position="439"/>
        <end position="545"/>
    </location>
</feature>
<feature type="region of interest" description="Disordered" evidence="1">
    <location>
        <begin position="254"/>
        <end position="341"/>
    </location>
</feature>
<feature type="compositionally biased region" description="Basic residues" evidence="1">
    <location>
        <begin position="96"/>
        <end position="106"/>
    </location>
</feature>
<reference evidence="3 4" key="1">
    <citation type="submission" date="2015-07" db="EMBL/GenBank/DDBJ databases">
        <title>High-quality genome of monoxenous trypanosomatid Leptomonas pyrrhocoris.</title>
        <authorList>
            <person name="Flegontov P."/>
            <person name="Butenko A."/>
            <person name="Firsov S."/>
            <person name="Vlcek C."/>
            <person name="Logacheva M.D."/>
            <person name="Field M."/>
            <person name="Filatov D."/>
            <person name="Flegontova O."/>
            <person name="Gerasimov E."/>
            <person name="Jackson A.P."/>
            <person name="Kelly S."/>
            <person name="Opperdoes F."/>
            <person name="O'Reilly A."/>
            <person name="Votypka J."/>
            <person name="Yurchenko V."/>
            <person name="Lukes J."/>
        </authorList>
    </citation>
    <scope>NUCLEOTIDE SEQUENCE [LARGE SCALE GENOMIC DNA]</scope>
    <source>
        <strain evidence="3">H10</strain>
    </source>
</reference>
<dbReference type="RefSeq" id="XP_015665277.1">
    <property type="nucleotide sequence ID" value="XM_015797269.1"/>
</dbReference>
<feature type="compositionally biased region" description="Basic residues" evidence="1">
    <location>
        <begin position="188"/>
        <end position="207"/>
    </location>
</feature>
<feature type="region of interest" description="Disordered" evidence="1">
    <location>
        <begin position="1"/>
        <end position="240"/>
    </location>
</feature>
<sequence length="608" mass="65438">MSSLPTFNAYDGGGSNPRNSHTLQQQQQQQQQPLRRGGAPVPAPPALLSTKSSATRSLHSTPVENFYDASTATTTSTPSSPPSYGGTAATSSTAQPHRRSSLRHRARDAPHSSSAAATTTAPATAATSTSTPALPSSATPSSYSHARRTPHGRSRRGDARSTPSVTSAPTPLNAITRPTTPAGTASNSKRHSSQSRRAPRSLSRRARDKSIRTPTPEDRLRGGERPCVPLSRGPGFTSSAAAVLNGPTIVRANSPAAAASSSARRSFPGDDIRVAGDQTSGGVRSHRTTNPSSALPPQARQETGAPTPARSSSASPSDKVVTAGPTIMSNVEREKAERAARKQLRSSMYNGHIKVHGYVAQTAYAQRNPFRCQDFAEFAANPKYQPPAGFDIYSQALATRVYGLEVSRASQGEFMMQRLVEAAHPATAEERAEMEALLSSTLEKLQGGDWFYKWTRINHVHQRYVWLNLQRATLMWSISPTQSVVLNAEIKLSTVTSITPDCLQLESPMRVFYRMTINTPDRCISLATEIRKKFDVWYRVLLQLTAPNLVYGVPGVWGRPSSSLNTTGRGAASRWASRFSPLDAVVNDTTGHLGNDDIYTHGLLSSSD</sequence>
<dbReference type="InterPro" id="IPR024774">
    <property type="entry name" value="PH_dom-Mcp5-type"/>
</dbReference>
<dbReference type="RefSeq" id="XP_015665276.1">
    <property type="nucleotide sequence ID" value="XM_015797268.1"/>
</dbReference>
<feature type="compositionally biased region" description="Polar residues" evidence="1">
    <location>
        <begin position="161"/>
        <end position="170"/>
    </location>
</feature>
<comment type="caution">
    <text evidence="3">The sequence shown here is derived from an EMBL/GenBank/DDBJ whole genome shotgun (WGS) entry which is preliminary data.</text>
</comment>
<dbReference type="OMA" id="QRGTLMW"/>
<dbReference type="GeneID" id="26901187"/>
<dbReference type="Proteomes" id="UP000037923">
    <property type="component" value="Unassembled WGS sequence"/>
</dbReference>
<feature type="compositionally biased region" description="Low complexity" evidence="1">
    <location>
        <begin position="111"/>
        <end position="144"/>
    </location>
</feature>
<feature type="compositionally biased region" description="Low complexity" evidence="1">
    <location>
        <begin position="24"/>
        <end position="40"/>
    </location>
</feature>
<feature type="compositionally biased region" description="Low complexity" evidence="1">
    <location>
        <begin position="254"/>
        <end position="266"/>
    </location>
</feature>
<gene>
    <name evidence="3" type="ORF">ABB37_00890</name>
</gene>
<feature type="compositionally biased region" description="Polar residues" evidence="1">
    <location>
        <begin position="277"/>
        <end position="295"/>
    </location>
</feature>
<dbReference type="EMBL" id="LGTL01000001">
    <property type="protein sequence ID" value="KPA86838.1"/>
    <property type="molecule type" value="Genomic_DNA"/>
</dbReference>
<name>A0A0N0VIA0_LEPPY</name>
<dbReference type="OrthoDB" id="243853at2759"/>
<dbReference type="GO" id="GO:0005938">
    <property type="term" value="C:cell cortex"/>
    <property type="evidence" value="ECO:0007669"/>
    <property type="project" value="InterPro"/>
</dbReference>
<evidence type="ECO:0000256" key="1">
    <source>
        <dbReference type="SAM" id="MobiDB-lite"/>
    </source>
</evidence>
<feature type="compositionally biased region" description="Basic residues" evidence="1">
    <location>
        <begin position="145"/>
        <end position="154"/>
    </location>
</feature>
<keyword evidence="4" id="KW-1185">Reference proteome</keyword>
<evidence type="ECO:0000259" key="2">
    <source>
        <dbReference type="Pfam" id="PF12814"/>
    </source>
</evidence>
<protein>
    <recommendedName>
        <fullName evidence="2">Pleckstrin homology domain-containing protein</fullName>
    </recommendedName>
</protein>
<dbReference type="AlphaFoldDB" id="A0A0N0VIA0"/>
<feature type="compositionally biased region" description="Basic and acidic residues" evidence="1">
    <location>
        <begin position="331"/>
        <end position="340"/>
    </location>
</feature>
<dbReference type="GO" id="GO:0032065">
    <property type="term" value="P:maintenance of protein location in cell cortex"/>
    <property type="evidence" value="ECO:0007669"/>
    <property type="project" value="InterPro"/>
</dbReference>
<feature type="compositionally biased region" description="Low complexity" evidence="1">
    <location>
        <begin position="69"/>
        <end position="78"/>
    </location>
</feature>
<dbReference type="VEuPathDB" id="TriTrypDB:LpyrH10_01_8900"/>
<feature type="compositionally biased region" description="Polar residues" evidence="1">
    <location>
        <begin position="176"/>
        <end position="187"/>
    </location>
</feature>
<proteinExistence type="predicted"/>
<dbReference type="Pfam" id="PF12814">
    <property type="entry name" value="Mcp5_PH"/>
    <property type="match status" value="1"/>
</dbReference>
<feature type="compositionally biased region" description="Low complexity" evidence="1">
    <location>
        <begin position="305"/>
        <end position="317"/>
    </location>
</feature>
<feature type="compositionally biased region" description="Polar residues" evidence="1">
    <location>
        <begin position="49"/>
        <end position="63"/>
    </location>
</feature>
<accession>A0A0N0VIA0</accession>
<feature type="compositionally biased region" description="Basic and acidic residues" evidence="1">
    <location>
        <begin position="208"/>
        <end position="224"/>
    </location>
</feature>
<evidence type="ECO:0000313" key="3">
    <source>
        <dbReference type="EMBL" id="KPA86838.1"/>
    </source>
</evidence>
<evidence type="ECO:0000313" key="4">
    <source>
        <dbReference type="Proteomes" id="UP000037923"/>
    </source>
</evidence>
<dbReference type="EMBL" id="LGTL01000001">
    <property type="protein sequence ID" value="KPA86837.1"/>
    <property type="molecule type" value="Genomic_DNA"/>
</dbReference>